<dbReference type="EMBL" id="BQNJ01000001">
    <property type="protein sequence ID" value="GKH00523.1"/>
    <property type="molecule type" value="Genomic_DNA"/>
</dbReference>
<organism evidence="1 2">
    <name type="scientific">Hungatella hathewayi</name>
    <dbReference type="NCBI Taxonomy" id="154046"/>
    <lineage>
        <taxon>Bacteria</taxon>
        <taxon>Bacillati</taxon>
        <taxon>Bacillota</taxon>
        <taxon>Clostridia</taxon>
        <taxon>Lachnospirales</taxon>
        <taxon>Lachnospiraceae</taxon>
        <taxon>Hungatella</taxon>
    </lineage>
</organism>
<dbReference type="Proteomes" id="UP001055091">
    <property type="component" value="Unassembled WGS sequence"/>
</dbReference>
<evidence type="ECO:0000313" key="1">
    <source>
        <dbReference type="EMBL" id="GKH00523.1"/>
    </source>
</evidence>
<gene>
    <name evidence="1" type="ORF">CE91St55_25040</name>
</gene>
<accession>A0AA37JJU5</accession>
<dbReference type="RefSeq" id="WP_270470972.1">
    <property type="nucleotide sequence ID" value="NZ_BQNJ01000001.1"/>
</dbReference>
<comment type="caution">
    <text evidence="1">The sequence shown here is derived from an EMBL/GenBank/DDBJ whole genome shotgun (WGS) entry which is preliminary data.</text>
</comment>
<protein>
    <submittedName>
        <fullName evidence="1">Uncharacterized protein</fullName>
    </submittedName>
</protein>
<evidence type="ECO:0000313" key="2">
    <source>
        <dbReference type="Proteomes" id="UP001055091"/>
    </source>
</evidence>
<dbReference type="AlphaFoldDB" id="A0AA37JJU5"/>
<proteinExistence type="predicted"/>
<name>A0AA37JJU5_9FIRM</name>
<reference evidence="1" key="1">
    <citation type="submission" date="2022-01" db="EMBL/GenBank/DDBJ databases">
        <title>Novel bile acid biosynthetic pathways are enriched in the microbiome of centenarians.</title>
        <authorList>
            <person name="Sato Y."/>
            <person name="Atarashi K."/>
            <person name="Plichta R.D."/>
            <person name="Arai Y."/>
            <person name="Sasajima S."/>
            <person name="Kearney M.S."/>
            <person name="Suda W."/>
            <person name="Takeshita K."/>
            <person name="Sasaki T."/>
            <person name="Okamoto S."/>
            <person name="Skelly N.A."/>
            <person name="Okamura Y."/>
            <person name="Vlamakis H."/>
            <person name="Li Y."/>
            <person name="Tanoue T."/>
            <person name="Takei H."/>
            <person name="Nittono H."/>
            <person name="Narushima S."/>
            <person name="Irie J."/>
            <person name="Itoh H."/>
            <person name="Moriya K."/>
            <person name="Sugiura Y."/>
            <person name="Suematsu M."/>
            <person name="Moritoki N."/>
            <person name="Shibata S."/>
            <person name="Littman R.D."/>
            <person name="Fischbach A.M."/>
            <person name="Uwamino Y."/>
            <person name="Inoue T."/>
            <person name="Honda A."/>
            <person name="Hattori M."/>
            <person name="Murai T."/>
            <person name="Xavier J.R."/>
            <person name="Hirose N."/>
            <person name="Honda K."/>
        </authorList>
    </citation>
    <scope>NUCLEOTIDE SEQUENCE</scope>
    <source>
        <strain evidence="1">CE91-St55</strain>
    </source>
</reference>
<sequence>MEHKPLQWHPAFQAVLQIELEAEKEYLQFHEEFNLTENLFRLIL</sequence>